<reference evidence="1" key="1">
    <citation type="submission" date="2014-09" db="EMBL/GenBank/DDBJ databases">
        <authorList>
            <person name="Magalhaes I.L.F."/>
            <person name="Oliveira U."/>
            <person name="Santos F.R."/>
            <person name="Vidigal T.H.D.A."/>
            <person name="Brescovit A.D."/>
            <person name="Santos A.J."/>
        </authorList>
    </citation>
    <scope>NUCLEOTIDE SEQUENCE</scope>
    <source>
        <tissue evidence="1">Shoot tissue taken approximately 20 cm above the soil surface</tissue>
    </source>
</reference>
<dbReference type="AlphaFoldDB" id="A0A0A8ZI78"/>
<organism evidence="1">
    <name type="scientific">Arundo donax</name>
    <name type="common">Giant reed</name>
    <name type="synonym">Donax arundinaceus</name>
    <dbReference type="NCBI Taxonomy" id="35708"/>
    <lineage>
        <taxon>Eukaryota</taxon>
        <taxon>Viridiplantae</taxon>
        <taxon>Streptophyta</taxon>
        <taxon>Embryophyta</taxon>
        <taxon>Tracheophyta</taxon>
        <taxon>Spermatophyta</taxon>
        <taxon>Magnoliopsida</taxon>
        <taxon>Liliopsida</taxon>
        <taxon>Poales</taxon>
        <taxon>Poaceae</taxon>
        <taxon>PACMAD clade</taxon>
        <taxon>Arundinoideae</taxon>
        <taxon>Arundineae</taxon>
        <taxon>Arundo</taxon>
    </lineage>
</organism>
<protein>
    <submittedName>
        <fullName evidence="1">Uncharacterized protein</fullName>
    </submittedName>
</protein>
<evidence type="ECO:0000313" key="1">
    <source>
        <dbReference type="EMBL" id="JAD39074.1"/>
    </source>
</evidence>
<reference evidence="1" key="2">
    <citation type="journal article" date="2015" name="Data Brief">
        <title>Shoot transcriptome of the giant reed, Arundo donax.</title>
        <authorList>
            <person name="Barrero R.A."/>
            <person name="Guerrero F.D."/>
            <person name="Moolhuijzen P."/>
            <person name="Goolsby J.A."/>
            <person name="Tidwell J."/>
            <person name="Bellgard S.E."/>
            <person name="Bellgard M.I."/>
        </authorList>
    </citation>
    <scope>NUCLEOTIDE SEQUENCE</scope>
    <source>
        <tissue evidence="1">Shoot tissue taken approximately 20 cm above the soil surface</tissue>
    </source>
</reference>
<accession>A0A0A8ZI78</accession>
<dbReference type="EMBL" id="GBRH01258821">
    <property type="protein sequence ID" value="JAD39074.1"/>
    <property type="molecule type" value="Transcribed_RNA"/>
</dbReference>
<sequence length="21" mass="2470">MLWCLRAMEMPALRGRVLDAH</sequence>
<proteinExistence type="predicted"/>
<name>A0A0A8ZI78_ARUDO</name>